<accession>A0A7X6M8N3</accession>
<proteinExistence type="predicted"/>
<feature type="domain" description="Aminoglycoside phosphotransferase" evidence="1">
    <location>
        <begin position="39"/>
        <end position="257"/>
    </location>
</feature>
<comment type="caution">
    <text evidence="2">The sequence shown here is derived from an EMBL/GenBank/DDBJ whole genome shotgun (WGS) entry which is preliminary data.</text>
</comment>
<dbReference type="EMBL" id="JAAXPG010000002">
    <property type="protein sequence ID" value="NKY96738.1"/>
    <property type="molecule type" value="Genomic_DNA"/>
</dbReference>
<dbReference type="Proteomes" id="UP000553209">
    <property type="component" value="Unassembled WGS sequence"/>
</dbReference>
<reference evidence="2 3" key="1">
    <citation type="submission" date="2020-04" db="EMBL/GenBank/DDBJ databases">
        <title>MicrobeNet Type strains.</title>
        <authorList>
            <person name="Nicholson A.C."/>
        </authorList>
    </citation>
    <scope>NUCLEOTIDE SEQUENCE [LARGE SCALE GENOMIC DNA]</scope>
    <source>
        <strain evidence="2 3">ATCC 23612</strain>
    </source>
</reference>
<keyword evidence="3" id="KW-1185">Reference proteome</keyword>
<evidence type="ECO:0000313" key="2">
    <source>
        <dbReference type="EMBL" id="NKY96738.1"/>
    </source>
</evidence>
<dbReference type="RefSeq" id="WP_061080299.1">
    <property type="nucleotide sequence ID" value="NZ_JAAXPG010000002.1"/>
</dbReference>
<dbReference type="Pfam" id="PF01636">
    <property type="entry name" value="APH"/>
    <property type="match status" value="1"/>
</dbReference>
<name>A0A7X6M8N3_9ACTN</name>
<dbReference type="Gene3D" id="3.90.1200.10">
    <property type="match status" value="1"/>
</dbReference>
<evidence type="ECO:0000313" key="3">
    <source>
        <dbReference type="Proteomes" id="UP000553209"/>
    </source>
</evidence>
<organism evidence="2 3">
    <name type="scientific">Nocardiopsis alborubida</name>
    <dbReference type="NCBI Taxonomy" id="146802"/>
    <lineage>
        <taxon>Bacteria</taxon>
        <taxon>Bacillati</taxon>
        <taxon>Actinomycetota</taxon>
        <taxon>Actinomycetes</taxon>
        <taxon>Streptosporangiales</taxon>
        <taxon>Nocardiopsidaceae</taxon>
        <taxon>Nocardiopsis</taxon>
    </lineage>
</organism>
<evidence type="ECO:0000259" key="1">
    <source>
        <dbReference type="Pfam" id="PF01636"/>
    </source>
</evidence>
<dbReference type="GO" id="GO:0016740">
    <property type="term" value="F:transferase activity"/>
    <property type="evidence" value="ECO:0007669"/>
    <property type="project" value="UniProtKB-KW"/>
</dbReference>
<sequence length="298" mass="33494">MDTETFDVASSLKTLRLACTAVGLSMAQEPELIRLGENAVWRLPEHRLVARVARSIDRFPLAERGVQLARWMHSHHVPAVLPSDEVANPVRTDDDRVVTWWTEVRHHRPATPAQLGAALRALHDMPLPTPDLVSLPEASTVDKVDQRLAAVSLTEPDRDFLQSMAARLHREYTDLTYDLPYGLVHGDAHAANLLVTSDSQLGWVDLDGVAMGQPEWDLVLTPIEHECGWVTSDAYQEFVDAYGYDVTTSPAYPVLREVRLLRMTSWLAQLPSAQARDEVTRRIRDLREGTPIQGWQAF</sequence>
<keyword evidence="2" id="KW-0808">Transferase</keyword>
<gene>
    <name evidence="2" type="ORF">HGB44_03475</name>
</gene>
<dbReference type="SUPFAM" id="SSF56112">
    <property type="entry name" value="Protein kinase-like (PK-like)"/>
    <property type="match status" value="1"/>
</dbReference>
<dbReference type="InterPro" id="IPR011009">
    <property type="entry name" value="Kinase-like_dom_sf"/>
</dbReference>
<dbReference type="InterPro" id="IPR002575">
    <property type="entry name" value="Aminoglycoside_PTrfase"/>
</dbReference>
<protein>
    <submittedName>
        <fullName evidence="2">Aminoglycoside phosphotransferase family protein</fullName>
    </submittedName>
</protein>
<dbReference type="AlphaFoldDB" id="A0A7X6M8N3"/>